<dbReference type="SUPFAM" id="SSF53098">
    <property type="entry name" value="Ribonuclease H-like"/>
    <property type="match status" value="1"/>
</dbReference>
<dbReference type="OrthoDB" id="1434107at2759"/>
<keyword evidence="4" id="KW-1185">Reference proteome</keyword>
<feature type="domain" description="Reverse transcriptase zinc-binding" evidence="2">
    <location>
        <begin position="40"/>
        <end position="127"/>
    </location>
</feature>
<reference evidence="3 4" key="1">
    <citation type="submission" date="2018-04" db="EMBL/GenBank/DDBJ databases">
        <authorList>
            <person name="Vogel A."/>
        </authorList>
    </citation>
    <scope>NUCLEOTIDE SEQUENCE [LARGE SCALE GENOMIC DNA]</scope>
</reference>
<dbReference type="Proteomes" id="UP000595140">
    <property type="component" value="Unassembled WGS sequence"/>
</dbReference>
<evidence type="ECO:0000313" key="4">
    <source>
        <dbReference type="Proteomes" id="UP000595140"/>
    </source>
</evidence>
<dbReference type="InterPro" id="IPR012337">
    <property type="entry name" value="RNaseH-like_sf"/>
</dbReference>
<gene>
    <name evidence="3" type="ORF">CCAM_LOCUS10222</name>
</gene>
<dbReference type="Pfam" id="PF13966">
    <property type="entry name" value="zf-RVT"/>
    <property type="match status" value="1"/>
</dbReference>
<dbReference type="GO" id="GO:0004523">
    <property type="term" value="F:RNA-DNA hybrid ribonuclease activity"/>
    <property type="evidence" value="ECO:0007669"/>
    <property type="project" value="InterPro"/>
</dbReference>
<dbReference type="GO" id="GO:0003676">
    <property type="term" value="F:nucleic acid binding"/>
    <property type="evidence" value="ECO:0007669"/>
    <property type="project" value="InterPro"/>
</dbReference>
<protein>
    <recommendedName>
        <fullName evidence="5">RNase H type-1 domain-containing protein</fullName>
    </recommendedName>
</protein>
<dbReference type="PANTHER" id="PTHR47074:SF11">
    <property type="entry name" value="REVERSE TRANSCRIPTASE-LIKE PROTEIN"/>
    <property type="match status" value="1"/>
</dbReference>
<sequence>MDLLQTLFSVEEVQEISRIPLGLYSREDAWIWRDDLKGLYSVKHGYRMMYEERWSGTTTNNDMWAFIWKMQVPPKVRNFMWRALNDVLPVRANLRRRQVEVADVCPRCCTDQETTIHSLIGCTFSQACLGRVGYVSIRQYGSMVEWFEEVRRTLTKERVQQLCMVLWEAWQQRNQLVWKNRSLSITFVAERAIRGLQEWQAARPGSLEARLGSGDRMHKWRAPVRGVLKCNVDASFNIRTSVARVGVVVQDDQGNFLRGAHFGLGRLEDAQMAEATGLREALRWLRLPVGQMNLSVEIDSEVVLKAIQEDIETHSHSYFLDIISDCKIVMRDFVSLTLSVVKRSANQVAHMLARASDSESDCLEWIHAPPAFLYETLYSDLN</sequence>
<name>A0A484KZP7_9ASTE</name>
<dbReference type="InterPro" id="IPR052929">
    <property type="entry name" value="RNase_H-like_EbsB-rel"/>
</dbReference>
<evidence type="ECO:0000313" key="3">
    <source>
        <dbReference type="EMBL" id="VFQ68446.1"/>
    </source>
</evidence>
<evidence type="ECO:0000259" key="1">
    <source>
        <dbReference type="Pfam" id="PF13456"/>
    </source>
</evidence>
<dbReference type="AlphaFoldDB" id="A0A484KZP7"/>
<dbReference type="InterPro" id="IPR036397">
    <property type="entry name" value="RNaseH_sf"/>
</dbReference>
<dbReference type="Pfam" id="PF13456">
    <property type="entry name" value="RVT_3"/>
    <property type="match status" value="1"/>
</dbReference>
<feature type="domain" description="RNase H type-1" evidence="1">
    <location>
        <begin position="231"/>
        <end position="355"/>
    </location>
</feature>
<dbReference type="InterPro" id="IPR026960">
    <property type="entry name" value="RVT-Znf"/>
</dbReference>
<evidence type="ECO:0008006" key="5">
    <source>
        <dbReference type="Google" id="ProtNLM"/>
    </source>
</evidence>
<organism evidence="3 4">
    <name type="scientific">Cuscuta campestris</name>
    <dbReference type="NCBI Taxonomy" id="132261"/>
    <lineage>
        <taxon>Eukaryota</taxon>
        <taxon>Viridiplantae</taxon>
        <taxon>Streptophyta</taxon>
        <taxon>Embryophyta</taxon>
        <taxon>Tracheophyta</taxon>
        <taxon>Spermatophyta</taxon>
        <taxon>Magnoliopsida</taxon>
        <taxon>eudicotyledons</taxon>
        <taxon>Gunneridae</taxon>
        <taxon>Pentapetalae</taxon>
        <taxon>asterids</taxon>
        <taxon>lamiids</taxon>
        <taxon>Solanales</taxon>
        <taxon>Convolvulaceae</taxon>
        <taxon>Cuscuteae</taxon>
        <taxon>Cuscuta</taxon>
        <taxon>Cuscuta subgen. Grammica</taxon>
        <taxon>Cuscuta sect. Cleistogrammica</taxon>
    </lineage>
</organism>
<proteinExistence type="predicted"/>
<dbReference type="EMBL" id="OOIL02000691">
    <property type="protein sequence ID" value="VFQ68446.1"/>
    <property type="molecule type" value="Genomic_DNA"/>
</dbReference>
<dbReference type="InterPro" id="IPR044730">
    <property type="entry name" value="RNase_H-like_dom_plant"/>
</dbReference>
<evidence type="ECO:0000259" key="2">
    <source>
        <dbReference type="Pfam" id="PF13966"/>
    </source>
</evidence>
<dbReference type="CDD" id="cd06222">
    <property type="entry name" value="RNase_H_like"/>
    <property type="match status" value="1"/>
</dbReference>
<dbReference type="PANTHER" id="PTHR47074">
    <property type="entry name" value="BNAC02G40300D PROTEIN"/>
    <property type="match status" value="1"/>
</dbReference>
<accession>A0A484KZP7</accession>
<dbReference type="Gene3D" id="3.30.420.10">
    <property type="entry name" value="Ribonuclease H-like superfamily/Ribonuclease H"/>
    <property type="match status" value="1"/>
</dbReference>
<dbReference type="InterPro" id="IPR002156">
    <property type="entry name" value="RNaseH_domain"/>
</dbReference>